<evidence type="ECO:0000313" key="2">
    <source>
        <dbReference type="WBParaSite" id="ES5_v2.g28934.t1"/>
    </source>
</evidence>
<dbReference type="WBParaSite" id="ES5_v2.g28934.t1">
    <property type="protein sequence ID" value="ES5_v2.g28934.t1"/>
    <property type="gene ID" value="ES5_v2.g28934"/>
</dbReference>
<accession>A0AC34GGW3</accession>
<protein>
    <submittedName>
        <fullName evidence="2">PARP-type domain-containing protein</fullName>
    </submittedName>
</protein>
<reference evidence="2" key="1">
    <citation type="submission" date="2022-11" db="UniProtKB">
        <authorList>
            <consortium name="WormBaseParasite"/>
        </authorList>
    </citation>
    <scope>IDENTIFICATION</scope>
</reference>
<name>A0AC34GGW3_9BILA</name>
<proteinExistence type="predicted"/>
<dbReference type="Proteomes" id="UP000887579">
    <property type="component" value="Unplaced"/>
</dbReference>
<organism evidence="1 2">
    <name type="scientific">Panagrolaimus sp. ES5</name>
    <dbReference type="NCBI Taxonomy" id="591445"/>
    <lineage>
        <taxon>Eukaryota</taxon>
        <taxon>Metazoa</taxon>
        <taxon>Ecdysozoa</taxon>
        <taxon>Nematoda</taxon>
        <taxon>Chromadorea</taxon>
        <taxon>Rhabditida</taxon>
        <taxon>Tylenchina</taxon>
        <taxon>Panagrolaimomorpha</taxon>
        <taxon>Panagrolaimoidea</taxon>
        <taxon>Panagrolaimidae</taxon>
        <taxon>Panagrolaimus</taxon>
    </lineage>
</organism>
<evidence type="ECO:0000313" key="1">
    <source>
        <dbReference type="Proteomes" id="UP000887579"/>
    </source>
</evidence>
<sequence length="169" mass="19773">MWRVLQSETVHHCFFQYAVSGRSDCEGCKKKVEKKALRAKVENGTQYYHFECFWRYETTAKCKKDEIMIAVQRIQPGSVGYGNSRHFKTFENHPYVSLEILDQNLTGIKSLIQAEDLQRIREHVALAQDGKTQYYKPDIIKKQSYFCSYCNIRDNGVEPAEDYNLNGLR</sequence>